<dbReference type="Proteomes" id="UP000245533">
    <property type="component" value="Unassembled WGS sequence"/>
</dbReference>
<keyword evidence="1" id="KW-0732">Signal</keyword>
<dbReference type="AlphaFoldDB" id="A0A316TT92"/>
<accession>A0A316TT92</accession>
<sequence length="367" mass="39831">MKHLLVFAVLSLSIQSVIAQSVTVSIADGQAGRTDDQVVLKSGVAEVTGSDLSVKGNRVTNTMSWSVSPGGNKIGAMTRNGMVAYRMLDYYGNSVANTELEFFNSSDESIAVYQFDDGRAVARDNIANFTFFDADGSVVYSISNSSQSSGGEQISRLAADPEGKTIVLYNPVISYDSRTGSRAQIVYGQGDVTEFFRSDSREIKQVRVADDGLFITVLTSGQASDRVHVYDRFGNEIHTMDLEPERLGVTLSGRGEFLTAYGAGRVQVFNIITGERVGSSSSRTAILYGEYIPEDETILVFGGNASGSSVADATVIAVHVGRRQIARTNLDRTAVMREKDYLSIVRTSTGTYRMKGLNQELEIRTSF</sequence>
<comment type="caution">
    <text evidence="2">The sequence shown here is derived from an EMBL/GenBank/DDBJ whole genome shotgun (WGS) entry which is preliminary data.</text>
</comment>
<feature type="signal peptide" evidence="1">
    <location>
        <begin position="1"/>
        <end position="19"/>
    </location>
</feature>
<evidence type="ECO:0000313" key="3">
    <source>
        <dbReference type="Proteomes" id="UP000245533"/>
    </source>
</evidence>
<keyword evidence="3" id="KW-1185">Reference proteome</keyword>
<protein>
    <recommendedName>
        <fullName evidence="4">WD40 repeat domain-containing protein</fullName>
    </recommendedName>
</protein>
<evidence type="ECO:0008006" key="4">
    <source>
        <dbReference type="Google" id="ProtNLM"/>
    </source>
</evidence>
<dbReference type="SUPFAM" id="SSF69322">
    <property type="entry name" value="Tricorn protease domain 2"/>
    <property type="match status" value="1"/>
</dbReference>
<dbReference type="OrthoDB" id="1523465at2"/>
<organism evidence="2 3">
    <name type="scientific">Rhodohalobacter mucosus</name>
    <dbReference type="NCBI Taxonomy" id="2079485"/>
    <lineage>
        <taxon>Bacteria</taxon>
        <taxon>Pseudomonadati</taxon>
        <taxon>Balneolota</taxon>
        <taxon>Balneolia</taxon>
        <taxon>Balneolales</taxon>
        <taxon>Balneolaceae</taxon>
        <taxon>Rhodohalobacter</taxon>
    </lineage>
</organism>
<dbReference type="EMBL" id="QGGB01000007">
    <property type="protein sequence ID" value="PWN06185.1"/>
    <property type="molecule type" value="Genomic_DNA"/>
</dbReference>
<reference evidence="2 3" key="1">
    <citation type="submission" date="2018-05" db="EMBL/GenBank/DDBJ databases">
        <title>Rhodohalobacter halophilus gen. nov., sp. nov., a moderately halophilic member of the family Balneolaceae.</title>
        <authorList>
            <person name="Liu Z.-W."/>
        </authorList>
    </citation>
    <scope>NUCLEOTIDE SEQUENCE [LARGE SCALE GENOMIC DNA]</scope>
    <source>
        <strain evidence="2 3">8A47</strain>
    </source>
</reference>
<evidence type="ECO:0000313" key="2">
    <source>
        <dbReference type="EMBL" id="PWN06185.1"/>
    </source>
</evidence>
<feature type="chain" id="PRO_5016392457" description="WD40 repeat domain-containing protein" evidence="1">
    <location>
        <begin position="20"/>
        <end position="367"/>
    </location>
</feature>
<dbReference type="RefSeq" id="WP_109646978.1">
    <property type="nucleotide sequence ID" value="NZ_QGGB01000007.1"/>
</dbReference>
<gene>
    <name evidence="2" type="ORF">DDZ15_10135</name>
</gene>
<evidence type="ECO:0000256" key="1">
    <source>
        <dbReference type="SAM" id="SignalP"/>
    </source>
</evidence>
<proteinExistence type="predicted"/>
<name>A0A316TT92_9BACT</name>